<feature type="domain" description="Cyclic nucleotide-binding" evidence="2">
    <location>
        <begin position="410"/>
        <end position="510"/>
    </location>
</feature>
<dbReference type="PANTHER" id="PTHR45689">
    <property type="entry name" value="I[[H]] CHANNEL, ISOFORM E"/>
    <property type="match status" value="1"/>
</dbReference>
<dbReference type="InterPro" id="IPR000595">
    <property type="entry name" value="cNMP-bd_dom"/>
</dbReference>
<sequence>MTTHQPDHCNAIIPPEYFQGHQCSLPADKLCTFKIKCARWRKIILDLITVQTSDARARNLYKSYASLCSEKYRHYMYYPMIIHPFSKLRFWLEMLFVASIVLSYTALAVHYSETYRREDFHDVLLHISDILMLCNIISNYCTGYVEGVTCQRVVLDPLKIFWKYSTTWFLLDLASTASYVPRLFTVKSINLQILLASMKILRIPALYRYLGNINDALRSGIFLRTCVEIFIYHYIYLMFSVFIQFSMEYVAEGSYYPTNPRNCSWIYNARLWNASTFDRFVYSFHRAVGLLRKNSNLTFFQHGCDVEIFIMISWTVGKLLVFHSGLKYFVAVYGVESAACKYYKIKRQVEMYMKQRRLPPRIREKILKFYAIRYQTTFFVEERILPCVSGQLREDIIMHTGRQLIRDLTFMKHLPKKLLLQISFQLKLVIFTAGDIIYKINNIGDCMYFIDKGTVAVYSESGKEICHQEDGDFFGEIALVTKQRLRTTSVVAVSNCELFMLDREDFNNSIACYHTVYEHIKEVAKWRQERTSVIDERHKAEMRNFDKD</sequence>
<proteinExistence type="predicted"/>
<dbReference type="CDD" id="cd00038">
    <property type="entry name" value="CAP_ED"/>
    <property type="match status" value="1"/>
</dbReference>
<dbReference type="EMBL" id="OU963904">
    <property type="protein sequence ID" value="CAH0398455.1"/>
    <property type="molecule type" value="Genomic_DNA"/>
</dbReference>
<gene>
    <name evidence="3" type="ORF">CHILSU_LOCUS1575</name>
</gene>
<dbReference type="Pfam" id="PF00027">
    <property type="entry name" value="cNMP_binding"/>
    <property type="match status" value="1"/>
</dbReference>
<keyword evidence="1" id="KW-1133">Transmembrane helix</keyword>
<keyword evidence="1" id="KW-0812">Transmembrane</keyword>
<accession>A0ABN8AZP6</accession>
<dbReference type="PROSITE" id="PS50042">
    <property type="entry name" value="CNMP_BINDING_3"/>
    <property type="match status" value="1"/>
</dbReference>
<dbReference type="PANTHER" id="PTHR45689:SF14">
    <property type="entry name" value="CYCLIC NUCLEOTIDE-GATED CATION CHANNEL SUBUNIT A-LIKE PROTEIN"/>
    <property type="match status" value="1"/>
</dbReference>
<keyword evidence="4" id="KW-1185">Reference proteome</keyword>
<dbReference type="InterPro" id="IPR018490">
    <property type="entry name" value="cNMP-bd_dom_sf"/>
</dbReference>
<dbReference type="Gene3D" id="2.60.120.10">
    <property type="entry name" value="Jelly Rolls"/>
    <property type="match status" value="1"/>
</dbReference>
<evidence type="ECO:0000259" key="2">
    <source>
        <dbReference type="PROSITE" id="PS50042"/>
    </source>
</evidence>
<dbReference type="Proteomes" id="UP001153292">
    <property type="component" value="Chromosome 11"/>
</dbReference>
<reference evidence="3" key="1">
    <citation type="submission" date="2021-12" db="EMBL/GenBank/DDBJ databases">
        <authorList>
            <person name="King R."/>
        </authorList>
    </citation>
    <scope>NUCLEOTIDE SEQUENCE</scope>
</reference>
<keyword evidence="1" id="KW-0472">Membrane</keyword>
<feature type="transmembrane region" description="Helical" evidence="1">
    <location>
        <begin position="221"/>
        <end position="243"/>
    </location>
</feature>
<dbReference type="SUPFAM" id="SSF51206">
    <property type="entry name" value="cAMP-binding domain-like"/>
    <property type="match status" value="1"/>
</dbReference>
<evidence type="ECO:0000313" key="4">
    <source>
        <dbReference type="Proteomes" id="UP001153292"/>
    </source>
</evidence>
<evidence type="ECO:0000256" key="1">
    <source>
        <dbReference type="SAM" id="Phobius"/>
    </source>
</evidence>
<dbReference type="InterPro" id="IPR051413">
    <property type="entry name" value="K/Na_HCN_channel"/>
</dbReference>
<organism evidence="3 4">
    <name type="scientific">Chilo suppressalis</name>
    <name type="common">Asiatic rice borer moth</name>
    <dbReference type="NCBI Taxonomy" id="168631"/>
    <lineage>
        <taxon>Eukaryota</taxon>
        <taxon>Metazoa</taxon>
        <taxon>Ecdysozoa</taxon>
        <taxon>Arthropoda</taxon>
        <taxon>Hexapoda</taxon>
        <taxon>Insecta</taxon>
        <taxon>Pterygota</taxon>
        <taxon>Neoptera</taxon>
        <taxon>Endopterygota</taxon>
        <taxon>Lepidoptera</taxon>
        <taxon>Glossata</taxon>
        <taxon>Ditrysia</taxon>
        <taxon>Pyraloidea</taxon>
        <taxon>Crambidae</taxon>
        <taxon>Crambinae</taxon>
        <taxon>Chilo</taxon>
    </lineage>
</organism>
<name>A0ABN8AZP6_CHISP</name>
<feature type="transmembrane region" description="Helical" evidence="1">
    <location>
        <begin position="90"/>
        <end position="111"/>
    </location>
</feature>
<protein>
    <recommendedName>
        <fullName evidence="2">Cyclic nucleotide-binding domain-containing protein</fullName>
    </recommendedName>
</protein>
<evidence type="ECO:0000313" key="3">
    <source>
        <dbReference type="EMBL" id="CAH0398455.1"/>
    </source>
</evidence>
<dbReference type="Gene3D" id="1.10.287.630">
    <property type="entry name" value="Helix hairpin bin"/>
    <property type="match status" value="1"/>
</dbReference>
<dbReference type="InterPro" id="IPR014710">
    <property type="entry name" value="RmlC-like_jellyroll"/>
</dbReference>
<dbReference type="SMART" id="SM00100">
    <property type="entry name" value="cNMP"/>
    <property type="match status" value="1"/>
</dbReference>